<dbReference type="InterPro" id="IPR008839">
    <property type="entry name" value="MDM33_fungi"/>
</dbReference>
<evidence type="ECO:0000256" key="2">
    <source>
        <dbReference type="ARBA" id="ARBA00022692"/>
    </source>
</evidence>
<evidence type="ECO:0000256" key="10">
    <source>
        <dbReference type="RuleBase" id="RU364128"/>
    </source>
</evidence>
<feature type="transmembrane region" description="Helical" evidence="10">
    <location>
        <begin position="342"/>
        <end position="364"/>
    </location>
</feature>
<reference evidence="12 13" key="1">
    <citation type="submission" date="2019-02" db="EMBL/GenBank/DDBJ databases">
        <title>Genome sequencing of the rare red list fungi Phellinidium pouzarii.</title>
        <authorList>
            <person name="Buettner E."/>
            <person name="Kellner H."/>
        </authorList>
    </citation>
    <scope>NUCLEOTIDE SEQUENCE [LARGE SCALE GENOMIC DNA]</scope>
    <source>
        <strain evidence="12 13">DSM 108285</strain>
    </source>
</reference>
<evidence type="ECO:0000256" key="7">
    <source>
        <dbReference type="ARBA" id="ARBA00023128"/>
    </source>
</evidence>
<evidence type="ECO:0000313" key="12">
    <source>
        <dbReference type="EMBL" id="THH05971.1"/>
    </source>
</evidence>
<comment type="subunit">
    <text evidence="10">Homooligomer.</text>
</comment>
<sequence length="365" mass="40684">MLRTVRRPSRVHLSFSLSSLPLISVNRRAQLSSGTREPLDKDSSKQQQHDILVEQSQSYDGKQPPSPMPVMVDVDAVKGRVYEWTTRNASALRHCMDDFSETARIAFTQLGGRLNEVTGYHEIEALKNLVAENERKMHDIREAGRIAKTLYEDAVARRSSSQRELNDLLQRKSSWNDADVLRFTELVRTDHAHELAEARARAAAADADGAVERQFGELMRTILARYHEEQVWSDKIRSASTYGSLAALGLNLIVFVFAIVLVEPWKRKKLVQKNGLRDLRMHQDSQEVFLEEIRIAQATLSKAAPAPAIASSEDNEEAFGVVSAIPSIGVDRSVNMARDRQMVALSVVGAMGAGVAGYLLGTWYG</sequence>
<dbReference type="PANTHER" id="PTHR31961">
    <property type="entry name" value="SENSITIVE TO HIGH EXPRESSION PROTEIN 9, MITOCHONDRIAL"/>
    <property type="match status" value="1"/>
</dbReference>
<comment type="subcellular location">
    <subcellularLocation>
        <location evidence="10">Mitochondrion inner membrane</location>
        <topology evidence="10">Multi-pass membrane protein</topology>
    </subcellularLocation>
</comment>
<dbReference type="Proteomes" id="UP000308199">
    <property type="component" value="Unassembled WGS sequence"/>
</dbReference>
<feature type="coiled-coil region" evidence="11">
    <location>
        <begin position="123"/>
        <end position="171"/>
    </location>
</feature>
<dbReference type="EMBL" id="SGPK01000225">
    <property type="protein sequence ID" value="THH05971.1"/>
    <property type="molecule type" value="Genomic_DNA"/>
</dbReference>
<keyword evidence="7 10" id="KW-0496">Mitochondrion</keyword>
<accession>A0A4S4L510</accession>
<evidence type="ECO:0000256" key="11">
    <source>
        <dbReference type="SAM" id="Coils"/>
    </source>
</evidence>
<dbReference type="GO" id="GO:0005743">
    <property type="term" value="C:mitochondrial inner membrane"/>
    <property type="evidence" value="ECO:0007669"/>
    <property type="project" value="UniProtKB-SubCell"/>
</dbReference>
<evidence type="ECO:0000256" key="1">
    <source>
        <dbReference type="ARBA" id="ARBA00007472"/>
    </source>
</evidence>
<gene>
    <name evidence="12" type="ORF">EW145_g4407</name>
</gene>
<dbReference type="Pfam" id="PF05546">
    <property type="entry name" value="She9_MDM33"/>
    <property type="match status" value="1"/>
</dbReference>
<comment type="similarity">
    <text evidence="1 10">Belongs to the SHE9 family.</text>
</comment>
<evidence type="ECO:0000256" key="6">
    <source>
        <dbReference type="ARBA" id="ARBA00023054"/>
    </source>
</evidence>
<keyword evidence="5 10" id="KW-1133">Transmembrane helix</keyword>
<protein>
    <recommendedName>
        <fullName evidence="10">Sensitive to high expression protein 9, mitochondrial</fullName>
    </recommendedName>
</protein>
<proteinExistence type="inferred from homology"/>
<keyword evidence="3 10" id="KW-0999">Mitochondrion inner membrane</keyword>
<evidence type="ECO:0000256" key="8">
    <source>
        <dbReference type="ARBA" id="ARBA00023136"/>
    </source>
</evidence>
<feature type="transmembrane region" description="Helical" evidence="10">
    <location>
        <begin position="242"/>
        <end position="262"/>
    </location>
</feature>
<comment type="caution">
    <text evidence="12">The sequence shown here is derived from an EMBL/GenBank/DDBJ whole genome shotgun (WGS) entry which is preliminary data.</text>
</comment>
<evidence type="ECO:0000256" key="4">
    <source>
        <dbReference type="ARBA" id="ARBA00022946"/>
    </source>
</evidence>
<evidence type="ECO:0000256" key="9">
    <source>
        <dbReference type="ARBA" id="ARBA00024807"/>
    </source>
</evidence>
<name>A0A4S4L510_9AGAM</name>
<dbReference type="GO" id="GO:0007007">
    <property type="term" value="P:inner mitochondrial membrane organization"/>
    <property type="evidence" value="ECO:0007669"/>
    <property type="project" value="TreeGrafter"/>
</dbReference>
<keyword evidence="8 10" id="KW-0472">Membrane</keyword>
<organism evidence="12 13">
    <name type="scientific">Phellinidium pouzarii</name>
    <dbReference type="NCBI Taxonomy" id="167371"/>
    <lineage>
        <taxon>Eukaryota</taxon>
        <taxon>Fungi</taxon>
        <taxon>Dikarya</taxon>
        <taxon>Basidiomycota</taxon>
        <taxon>Agaricomycotina</taxon>
        <taxon>Agaricomycetes</taxon>
        <taxon>Hymenochaetales</taxon>
        <taxon>Hymenochaetaceae</taxon>
        <taxon>Phellinidium</taxon>
    </lineage>
</organism>
<evidence type="ECO:0000256" key="5">
    <source>
        <dbReference type="ARBA" id="ARBA00022989"/>
    </source>
</evidence>
<comment type="function">
    <text evidence="9">Required for the maintenance of the structure of the mitochondrial inner membrane. Involved in mitochondrial morphology. Causes growth arrest when highly overexpressed.</text>
</comment>
<dbReference type="PANTHER" id="PTHR31961:SF3">
    <property type="entry name" value="SENSITIVE TO HIGH EXPRESSION PROTEIN 9, MITOCHONDRIAL"/>
    <property type="match status" value="1"/>
</dbReference>
<dbReference type="OrthoDB" id="5595506at2759"/>
<dbReference type="AlphaFoldDB" id="A0A4S4L510"/>
<keyword evidence="6 11" id="KW-0175">Coiled coil</keyword>
<keyword evidence="2 10" id="KW-0812">Transmembrane</keyword>
<keyword evidence="4 10" id="KW-0809">Transit peptide</keyword>
<evidence type="ECO:0000256" key="3">
    <source>
        <dbReference type="ARBA" id="ARBA00022792"/>
    </source>
</evidence>
<keyword evidence="13" id="KW-1185">Reference proteome</keyword>
<evidence type="ECO:0000313" key="13">
    <source>
        <dbReference type="Proteomes" id="UP000308199"/>
    </source>
</evidence>